<keyword evidence="2" id="KW-0808">Transferase</keyword>
<protein>
    <submittedName>
        <fullName evidence="2">Nucleotidyltransferase family protein</fullName>
    </submittedName>
</protein>
<dbReference type="KEGG" id="ppec:H9W90_10600"/>
<dbReference type="Pfam" id="PF12804">
    <property type="entry name" value="NTP_transf_3"/>
    <property type="match status" value="1"/>
</dbReference>
<accession>A0A7G9L7P6</accession>
<evidence type="ECO:0000259" key="1">
    <source>
        <dbReference type="Pfam" id="PF12804"/>
    </source>
</evidence>
<proteinExistence type="predicted"/>
<dbReference type="AlphaFoldDB" id="A0A7G9L7P6"/>
<dbReference type="GO" id="GO:0016779">
    <property type="term" value="F:nucleotidyltransferase activity"/>
    <property type="evidence" value="ECO:0007669"/>
    <property type="project" value="UniProtKB-ARBA"/>
</dbReference>
<keyword evidence="3" id="KW-1185">Reference proteome</keyword>
<dbReference type="InterPro" id="IPR025877">
    <property type="entry name" value="MobA-like_NTP_Trfase"/>
</dbReference>
<dbReference type="SUPFAM" id="SSF53448">
    <property type="entry name" value="Nucleotide-diphospho-sugar transferases"/>
    <property type="match status" value="1"/>
</dbReference>
<sequence length="199" mass="22385">MKNIAVLVLAAGKSSRMKAIKQLVKINGKTLLDITLEKAKSVFPNDVFCVLGGNSDKIKNEITTKNITFINNAGFKRGLSSSIVTGIEFLKKNNFNYNVIFILLADQPCIEIEYLKSMVRLYKESPSKIVASNYKTKYGVPAIFPEKFFSELLLIEEDKGAKELMNNKNNDVICSEFKTNLIDIDTEEDLILFKKSISK</sequence>
<dbReference type="InterPro" id="IPR029044">
    <property type="entry name" value="Nucleotide-diphossugar_trans"/>
</dbReference>
<dbReference type="Gene3D" id="3.90.550.10">
    <property type="entry name" value="Spore Coat Polysaccharide Biosynthesis Protein SpsA, Chain A"/>
    <property type="match status" value="1"/>
</dbReference>
<reference evidence="2 3" key="1">
    <citation type="submission" date="2020-08" db="EMBL/GenBank/DDBJ databases">
        <title>Polaribacter sp. L12M9 isolated from gut of the Korean scallop.</title>
        <authorList>
            <person name="Jeong Y.S."/>
        </authorList>
    </citation>
    <scope>NUCLEOTIDE SEQUENCE [LARGE SCALE GENOMIC DNA]</scope>
    <source>
        <strain evidence="2 3">L12M9</strain>
    </source>
</reference>
<dbReference type="PANTHER" id="PTHR43777:SF1">
    <property type="entry name" value="MOLYBDENUM COFACTOR CYTIDYLYLTRANSFERASE"/>
    <property type="match status" value="1"/>
</dbReference>
<gene>
    <name evidence="2" type="ORF">H9W90_10600</name>
</gene>
<evidence type="ECO:0000313" key="3">
    <source>
        <dbReference type="Proteomes" id="UP000515808"/>
    </source>
</evidence>
<dbReference type="EMBL" id="CP060695">
    <property type="protein sequence ID" value="QNM84645.1"/>
    <property type="molecule type" value="Genomic_DNA"/>
</dbReference>
<organism evidence="2 3">
    <name type="scientific">Polaribacter pectinis</name>
    <dbReference type="NCBI Taxonomy" id="2738844"/>
    <lineage>
        <taxon>Bacteria</taxon>
        <taxon>Pseudomonadati</taxon>
        <taxon>Bacteroidota</taxon>
        <taxon>Flavobacteriia</taxon>
        <taxon>Flavobacteriales</taxon>
        <taxon>Flavobacteriaceae</taxon>
    </lineage>
</organism>
<dbReference type="PANTHER" id="PTHR43777">
    <property type="entry name" value="MOLYBDENUM COFACTOR CYTIDYLYLTRANSFERASE"/>
    <property type="match status" value="1"/>
</dbReference>
<dbReference type="CDD" id="cd04182">
    <property type="entry name" value="GT_2_like_f"/>
    <property type="match status" value="1"/>
</dbReference>
<dbReference type="RefSeq" id="WP_187481569.1">
    <property type="nucleotide sequence ID" value="NZ_CP060695.1"/>
</dbReference>
<evidence type="ECO:0000313" key="2">
    <source>
        <dbReference type="EMBL" id="QNM84645.1"/>
    </source>
</evidence>
<name>A0A7G9L7P6_9FLAO</name>
<dbReference type="Proteomes" id="UP000515808">
    <property type="component" value="Chromosome"/>
</dbReference>
<feature type="domain" description="MobA-like NTP transferase" evidence="1">
    <location>
        <begin position="6"/>
        <end position="167"/>
    </location>
</feature>